<dbReference type="RefSeq" id="WP_128833525.1">
    <property type="nucleotide sequence ID" value="NZ_AP014612.1"/>
</dbReference>
<evidence type="ECO:0000256" key="6">
    <source>
        <dbReference type="SAM" id="Phobius"/>
    </source>
</evidence>
<dbReference type="KEGG" id="strg:SRT_13890"/>
<proteinExistence type="predicted"/>
<feature type="transmembrane region" description="Helical" evidence="6">
    <location>
        <begin position="86"/>
        <end position="106"/>
    </location>
</feature>
<feature type="transmembrane region" description="Helical" evidence="6">
    <location>
        <begin position="142"/>
        <end position="165"/>
    </location>
</feature>
<name>A0A1L7LKL0_9STRE</name>
<feature type="transmembrane region" description="Helical" evidence="6">
    <location>
        <begin position="428"/>
        <end position="448"/>
    </location>
</feature>
<dbReference type="InterPro" id="IPR020846">
    <property type="entry name" value="MFS_dom"/>
</dbReference>
<feature type="transmembrane region" description="Helical" evidence="6">
    <location>
        <begin position="356"/>
        <end position="374"/>
    </location>
</feature>
<protein>
    <submittedName>
        <fullName evidence="8">Drug-export protein, multidrug resistance protein</fullName>
    </submittedName>
</protein>
<evidence type="ECO:0000313" key="9">
    <source>
        <dbReference type="Proteomes" id="UP000217758"/>
    </source>
</evidence>
<accession>A0A1L7LKL0</accession>
<dbReference type="Gene3D" id="1.20.1250.20">
    <property type="entry name" value="MFS general substrate transporter like domains"/>
    <property type="match status" value="1"/>
</dbReference>
<organism evidence="8 9">
    <name type="scientific">Streptococcus troglodytae</name>
    <dbReference type="NCBI Taxonomy" id="1111760"/>
    <lineage>
        <taxon>Bacteria</taxon>
        <taxon>Bacillati</taxon>
        <taxon>Bacillota</taxon>
        <taxon>Bacilli</taxon>
        <taxon>Lactobacillales</taxon>
        <taxon>Streptococcaceae</taxon>
        <taxon>Streptococcus</taxon>
    </lineage>
</organism>
<feature type="transmembrane region" description="Helical" evidence="6">
    <location>
        <begin position="332"/>
        <end position="350"/>
    </location>
</feature>
<feature type="transmembrane region" description="Helical" evidence="6">
    <location>
        <begin position="55"/>
        <end position="74"/>
    </location>
</feature>
<dbReference type="SUPFAM" id="SSF103473">
    <property type="entry name" value="MFS general substrate transporter"/>
    <property type="match status" value="1"/>
</dbReference>
<evidence type="ECO:0000256" key="4">
    <source>
        <dbReference type="ARBA" id="ARBA00022989"/>
    </source>
</evidence>
<dbReference type="PRINTS" id="PR01036">
    <property type="entry name" value="TCRTETB"/>
</dbReference>
<evidence type="ECO:0000313" key="8">
    <source>
        <dbReference type="EMBL" id="BAQ24650.1"/>
    </source>
</evidence>
<keyword evidence="3 6" id="KW-0812">Transmembrane</keyword>
<dbReference type="GO" id="GO:0005886">
    <property type="term" value="C:plasma membrane"/>
    <property type="evidence" value="ECO:0007669"/>
    <property type="project" value="UniProtKB-SubCell"/>
</dbReference>
<keyword evidence="2" id="KW-0813">Transport</keyword>
<feature type="transmembrane region" description="Helical" evidence="6">
    <location>
        <begin position="112"/>
        <end position="130"/>
    </location>
</feature>
<keyword evidence="5 6" id="KW-0472">Membrane</keyword>
<keyword evidence="9" id="KW-1185">Reference proteome</keyword>
<keyword evidence="4 6" id="KW-1133">Transmembrane helix</keyword>
<reference evidence="8 9" key="1">
    <citation type="journal article" date="2016" name="Microbiol. Immunol.">
        <title>Complete genome sequence of Streptococcus troglodytae TKU31 isolated from the oral cavity of a chimpanzee (Pan troglodytes).</title>
        <authorList>
            <person name="Okamoto M."/>
            <person name="Naito M."/>
            <person name="Miyanohara M."/>
            <person name="Imai S."/>
            <person name="Nomura Y."/>
            <person name="Saito W."/>
            <person name="Momoi Y."/>
            <person name="Takada K."/>
            <person name="Miyabe-Nishiwaki T."/>
            <person name="Tomonaga M."/>
            <person name="Hanada N."/>
        </authorList>
    </citation>
    <scope>NUCLEOTIDE SEQUENCE [LARGE SCALE GENOMIC DNA]</scope>
    <source>
        <strain evidence="9">TKU 31</strain>
    </source>
</reference>
<dbReference type="InterPro" id="IPR036259">
    <property type="entry name" value="MFS_trans_sf"/>
</dbReference>
<evidence type="ECO:0000256" key="1">
    <source>
        <dbReference type="ARBA" id="ARBA00004651"/>
    </source>
</evidence>
<feature type="transmembrane region" description="Helical" evidence="6">
    <location>
        <begin position="229"/>
        <end position="246"/>
    </location>
</feature>
<feature type="transmembrane region" description="Helical" evidence="6">
    <location>
        <begin position="203"/>
        <end position="223"/>
    </location>
</feature>
<dbReference type="Gene3D" id="1.20.1720.10">
    <property type="entry name" value="Multidrug resistance protein D"/>
    <property type="match status" value="1"/>
</dbReference>
<dbReference type="Pfam" id="PF07690">
    <property type="entry name" value="MFS_1"/>
    <property type="match status" value="2"/>
</dbReference>
<dbReference type="InterPro" id="IPR011701">
    <property type="entry name" value="MFS"/>
</dbReference>
<feature type="transmembrane region" description="Helical" evidence="6">
    <location>
        <begin position="266"/>
        <end position="287"/>
    </location>
</feature>
<dbReference type="PANTHER" id="PTHR42718:SF9">
    <property type="entry name" value="MAJOR FACILITATOR SUPERFAMILY MULTIDRUG TRANSPORTER MFSC"/>
    <property type="match status" value="1"/>
</dbReference>
<evidence type="ECO:0000256" key="2">
    <source>
        <dbReference type="ARBA" id="ARBA00022448"/>
    </source>
</evidence>
<dbReference type="AlphaFoldDB" id="A0A1L7LKL0"/>
<feature type="transmembrane region" description="Helical" evidence="6">
    <location>
        <begin position="299"/>
        <end position="320"/>
    </location>
</feature>
<dbReference type="GO" id="GO:0022857">
    <property type="term" value="F:transmembrane transporter activity"/>
    <property type="evidence" value="ECO:0007669"/>
    <property type="project" value="InterPro"/>
</dbReference>
<feature type="transmembrane region" description="Helical" evidence="6">
    <location>
        <begin position="395"/>
        <end position="416"/>
    </location>
</feature>
<dbReference type="EMBL" id="AP014612">
    <property type="protein sequence ID" value="BAQ24650.1"/>
    <property type="molecule type" value="Genomic_DNA"/>
</dbReference>
<evidence type="ECO:0000259" key="7">
    <source>
        <dbReference type="PROSITE" id="PS50850"/>
    </source>
</evidence>
<feature type="transmembrane region" description="Helical" evidence="6">
    <location>
        <begin position="171"/>
        <end position="191"/>
    </location>
</feature>
<feature type="domain" description="Major facilitator superfamily (MFS) profile" evidence="7">
    <location>
        <begin position="17"/>
        <end position="449"/>
    </location>
</feature>
<dbReference type="PROSITE" id="PS50850">
    <property type="entry name" value="MFS"/>
    <property type="match status" value="1"/>
</dbReference>
<dbReference type="PANTHER" id="PTHR42718">
    <property type="entry name" value="MAJOR FACILITATOR SUPERFAMILY MULTIDRUG TRANSPORTER MFSC"/>
    <property type="match status" value="1"/>
</dbReference>
<sequence length="454" mass="49972">MISTQQTDKVSRKTQLSIIATALVGFSGILSETSMNVTFTKLMTIFHLPLSSLQWITTVYLLAVAISMTLSATLQQNVKERLQFTIAVLLFLLGTATCIISAHFGLMIIGRALQGAGTGIAMPLMFNLIIERIPINKIGTYMGIGGLIMSLAPAFGPTYGGFMIAHFSWQWIFLLTLPVPVIALIISYFSLENSPKTNKRPFDILSFLLLAIALSFFLILISGLESGSLNWWALIIFGFALIFFVFRSLKSQIPFLDIRILKQAPVLLGLIPFFIYQFSNLASNFVIPNFLVQAEHISTTIAGFVLLPGTLLGGILAPFFGKLYDLKGPKLSLYWGNILFAASLGIFALWINSLTIILMILVYIIFTFGRNMAFNNTMAVAISQLPKNKTADATAVFQMMQQFAGALGTALSSVALQLAPNMASGVKFIFSTLFILVILIFFCFKMLFASLKKY</sequence>
<evidence type="ECO:0000256" key="5">
    <source>
        <dbReference type="ARBA" id="ARBA00023136"/>
    </source>
</evidence>
<gene>
    <name evidence="8" type="ORF">SRT_13890</name>
</gene>
<evidence type="ECO:0000256" key="3">
    <source>
        <dbReference type="ARBA" id="ARBA00022692"/>
    </source>
</evidence>
<dbReference type="Proteomes" id="UP000217758">
    <property type="component" value="Chromosome"/>
</dbReference>
<comment type="subcellular location">
    <subcellularLocation>
        <location evidence="1">Cell membrane</location>
        <topology evidence="1">Multi-pass membrane protein</topology>
    </subcellularLocation>
</comment>